<dbReference type="Pfam" id="PF00389">
    <property type="entry name" value="2-Hacid_dh"/>
    <property type="match status" value="1"/>
</dbReference>
<evidence type="ECO:0000256" key="2">
    <source>
        <dbReference type="ARBA" id="ARBA00023002"/>
    </source>
</evidence>
<dbReference type="EMBL" id="QYUK01000008">
    <property type="protein sequence ID" value="RJF94703.1"/>
    <property type="molecule type" value="Genomic_DNA"/>
</dbReference>
<dbReference type="GO" id="GO:0016616">
    <property type="term" value="F:oxidoreductase activity, acting on the CH-OH group of donors, NAD or NADP as acceptor"/>
    <property type="evidence" value="ECO:0007669"/>
    <property type="project" value="InterPro"/>
</dbReference>
<dbReference type="Gene3D" id="3.40.50.720">
    <property type="entry name" value="NAD(P)-binding Rossmann-like Domain"/>
    <property type="match status" value="2"/>
</dbReference>
<organism evidence="7 8">
    <name type="scientific">Oleomonas cavernae</name>
    <dbReference type="NCBI Taxonomy" id="2320859"/>
    <lineage>
        <taxon>Bacteria</taxon>
        <taxon>Pseudomonadati</taxon>
        <taxon>Pseudomonadota</taxon>
        <taxon>Alphaproteobacteria</taxon>
        <taxon>Acetobacterales</taxon>
        <taxon>Acetobacteraceae</taxon>
        <taxon>Oleomonas</taxon>
    </lineage>
</organism>
<keyword evidence="3" id="KW-0520">NAD</keyword>
<name>A0A418WTW3_9PROT</name>
<evidence type="ECO:0000256" key="3">
    <source>
        <dbReference type="ARBA" id="ARBA00023027"/>
    </source>
</evidence>
<evidence type="ECO:0000313" key="8">
    <source>
        <dbReference type="Proteomes" id="UP000284605"/>
    </source>
</evidence>
<protein>
    <submittedName>
        <fullName evidence="7">D-2-hydroxyacid dehydrogenase</fullName>
    </submittedName>
</protein>
<dbReference type="AlphaFoldDB" id="A0A418WTW3"/>
<dbReference type="SUPFAM" id="SSF52283">
    <property type="entry name" value="Formate/glycerate dehydrogenase catalytic domain-like"/>
    <property type="match status" value="1"/>
</dbReference>
<dbReference type="InterPro" id="IPR050418">
    <property type="entry name" value="D-iso_2-hydroxyacid_DH_PdxB"/>
</dbReference>
<dbReference type="OrthoDB" id="9793626at2"/>
<keyword evidence="2 4" id="KW-0560">Oxidoreductase</keyword>
<feature type="domain" description="D-isomer specific 2-hydroxyacid dehydrogenase NAD-binding" evidence="6">
    <location>
        <begin position="110"/>
        <end position="290"/>
    </location>
</feature>
<keyword evidence="8" id="KW-1185">Reference proteome</keyword>
<accession>A0A418WTW3</accession>
<evidence type="ECO:0000313" key="7">
    <source>
        <dbReference type="EMBL" id="RJF94703.1"/>
    </source>
</evidence>
<comment type="caution">
    <text evidence="7">The sequence shown here is derived from an EMBL/GenBank/DDBJ whole genome shotgun (WGS) entry which is preliminary data.</text>
</comment>
<dbReference type="InterPro" id="IPR006139">
    <property type="entry name" value="D-isomer_2_OHA_DH_cat_dom"/>
</dbReference>
<comment type="similarity">
    <text evidence="1 4">Belongs to the D-isomer specific 2-hydroxyacid dehydrogenase family.</text>
</comment>
<dbReference type="Proteomes" id="UP000284605">
    <property type="component" value="Unassembled WGS sequence"/>
</dbReference>
<sequence length="323" mass="34206">MTSLPRIVFLDSDTLSPQTRLRAPDFAHELTLHPRTKAAEVAEKIAQADVVITNKVPVRAEAIAGAAKLKLIAVAATGTDNVDLKACAERGITVSNIRGYAVNTVPEHTFALILALRRSIVAYRQSVLDGRWQDAGQFCYFDYPMKDLAGSTLGVIGGGTLGKAVARLGQAFGMTVIFAGRKGASEVPPDRTPFETVLRTSDVLTLHLPLTPATRNLIAGPEFALMARQPLIVNTARGGLIDEAALGEALARGQVAGAGIDVATPEPPPPDHPLMALAKLPNVIVTPHVGWAAQEAIQALADQLIDNVDAFWRGAPRNCVTPA</sequence>
<dbReference type="InterPro" id="IPR036291">
    <property type="entry name" value="NAD(P)-bd_dom_sf"/>
</dbReference>
<gene>
    <name evidence="7" type="ORF">D3874_02460</name>
</gene>
<dbReference type="InterPro" id="IPR006140">
    <property type="entry name" value="D-isomer_DH_NAD-bd"/>
</dbReference>
<feature type="domain" description="D-isomer specific 2-hydroxyacid dehydrogenase catalytic" evidence="5">
    <location>
        <begin position="27"/>
        <end position="320"/>
    </location>
</feature>
<dbReference type="Pfam" id="PF02826">
    <property type="entry name" value="2-Hacid_dh_C"/>
    <property type="match status" value="1"/>
</dbReference>
<reference evidence="7 8" key="1">
    <citation type="submission" date="2018-09" db="EMBL/GenBank/DDBJ databases">
        <authorList>
            <person name="Zhu H."/>
        </authorList>
    </citation>
    <scope>NUCLEOTIDE SEQUENCE [LARGE SCALE GENOMIC DNA]</scope>
    <source>
        <strain evidence="7 8">K1W22B-8</strain>
    </source>
</reference>
<dbReference type="GO" id="GO:0051287">
    <property type="term" value="F:NAD binding"/>
    <property type="evidence" value="ECO:0007669"/>
    <property type="project" value="InterPro"/>
</dbReference>
<evidence type="ECO:0000256" key="1">
    <source>
        <dbReference type="ARBA" id="ARBA00005854"/>
    </source>
</evidence>
<dbReference type="PANTHER" id="PTHR43761:SF1">
    <property type="entry name" value="D-ISOMER SPECIFIC 2-HYDROXYACID DEHYDROGENASE CATALYTIC DOMAIN-CONTAINING PROTEIN-RELATED"/>
    <property type="match status" value="1"/>
</dbReference>
<evidence type="ECO:0000259" key="5">
    <source>
        <dbReference type="Pfam" id="PF00389"/>
    </source>
</evidence>
<dbReference type="PANTHER" id="PTHR43761">
    <property type="entry name" value="D-ISOMER SPECIFIC 2-HYDROXYACID DEHYDROGENASE FAMILY PROTEIN (AFU_ORTHOLOGUE AFUA_1G13630)"/>
    <property type="match status" value="1"/>
</dbReference>
<dbReference type="RefSeq" id="WP_119776076.1">
    <property type="nucleotide sequence ID" value="NZ_QYUK01000008.1"/>
</dbReference>
<dbReference type="CDD" id="cd12162">
    <property type="entry name" value="2-Hacid_dh_4"/>
    <property type="match status" value="1"/>
</dbReference>
<evidence type="ECO:0000256" key="4">
    <source>
        <dbReference type="RuleBase" id="RU003719"/>
    </source>
</evidence>
<proteinExistence type="inferred from homology"/>
<evidence type="ECO:0000259" key="6">
    <source>
        <dbReference type="Pfam" id="PF02826"/>
    </source>
</evidence>
<dbReference type="SUPFAM" id="SSF51735">
    <property type="entry name" value="NAD(P)-binding Rossmann-fold domains"/>
    <property type="match status" value="1"/>
</dbReference>